<dbReference type="GO" id="GO:0005829">
    <property type="term" value="C:cytosol"/>
    <property type="evidence" value="ECO:0007669"/>
    <property type="project" value="TreeGrafter"/>
</dbReference>
<comment type="caution">
    <text evidence="2">The sequence shown here is derived from an EMBL/GenBank/DDBJ whole genome shotgun (WGS) entry which is preliminary data.</text>
</comment>
<evidence type="ECO:0000259" key="1">
    <source>
        <dbReference type="Pfam" id="PF02538"/>
    </source>
</evidence>
<protein>
    <submittedName>
        <fullName evidence="2">N-methylhydantoinase B</fullName>
    </submittedName>
</protein>
<dbReference type="Pfam" id="PF02538">
    <property type="entry name" value="Hydantoinase_B"/>
    <property type="match status" value="1"/>
</dbReference>
<reference evidence="2 3" key="1">
    <citation type="submission" date="2018-05" db="EMBL/GenBank/DDBJ databases">
        <title>Genomic Encyclopedia of Type Strains, Phase IV (KMG-IV): sequencing the most valuable type-strain genomes for metagenomic binning, comparative biology and taxonomic classification.</title>
        <authorList>
            <person name="Goeker M."/>
        </authorList>
    </citation>
    <scope>NUCLEOTIDE SEQUENCE [LARGE SCALE GENOMIC DNA]</scope>
    <source>
        <strain evidence="2 3">DSM 6462</strain>
    </source>
</reference>
<organism evidence="2 3">
    <name type="scientific">Chelatococcus asaccharovorans</name>
    <dbReference type="NCBI Taxonomy" id="28210"/>
    <lineage>
        <taxon>Bacteria</taxon>
        <taxon>Pseudomonadati</taxon>
        <taxon>Pseudomonadota</taxon>
        <taxon>Alphaproteobacteria</taxon>
        <taxon>Hyphomicrobiales</taxon>
        <taxon>Chelatococcaceae</taxon>
        <taxon>Chelatococcus</taxon>
    </lineage>
</organism>
<accession>A0A2V3UDH3</accession>
<dbReference type="GO" id="GO:0017168">
    <property type="term" value="F:5-oxoprolinase (ATP-hydrolyzing) activity"/>
    <property type="evidence" value="ECO:0007669"/>
    <property type="project" value="TreeGrafter"/>
</dbReference>
<proteinExistence type="predicted"/>
<gene>
    <name evidence="2" type="ORF">C7450_102231</name>
</gene>
<sequence>MQQHVKPPREFDAIEMEVYSNRFMSITDEMGLSLVRSSFSTNIKERKDCSVGLFDGKGRLIVQASHIPVHLGSLQGGVAAVLENFKPEDIRPGDAFICNDPYLAGGSHTPDISILTPVFHDGRLCFFAANLGHHSDVGGGVPGSCDPSQTSIFAEGLRIPVLKIAREGVLDEQIVKLISTNSRDPLERVLDLKVQIATNEIGRRKLVALADQFGIATVERAVDDLIAYSESRLRKRIKDLPDGVYTGEAFIDGDGVGHEPCRIQVAIKVEEDGITFDFTGTDVQARGAVNIPKTALDATCYYTIKALLDPTLPPNEGMALPVTIVAEEGTLVRPKFPAAVGIRSTSCQRVVRAIFQAFADVLPKEKVFASSADMNATMIFFGPHKMREGNFVYLETVGGGAGASLTHDGMNGIQVHITNTSNLPAEALEIEYPLMVRRYALADGSGGEGHTVGGMGIIREVVAMTDGIRANASSEGLRTPADGVFGGGAGEVAHLKFGTVDGKTTEYDISITNILMNRGDSLFLQTPGGGGFGRASRPEASGE</sequence>
<dbReference type="AlphaFoldDB" id="A0A2V3UDH3"/>
<dbReference type="PANTHER" id="PTHR11365:SF23">
    <property type="entry name" value="HYPOTHETICAL 5-OXOPROLINASE (EUROFUNG)-RELATED"/>
    <property type="match status" value="1"/>
</dbReference>
<dbReference type="RefSeq" id="WP_110373465.1">
    <property type="nucleotide sequence ID" value="NZ_JAHBRY010000002.1"/>
</dbReference>
<dbReference type="InterPro" id="IPR003692">
    <property type="entry name" value="Hydantoinase_B"/>
</dbReference>
<evidence type="ECO:0000313" key="2">
    <source>
        <dbReference type="EMBL" id="PXW63316.1"/>
    </source>
</evidence>
<evidence type="ECO:0000313" key="3">
    <source>
        <dbReference type="Proteomes" id="UP000248021"/>
    </source>
</evidence>
<keyword evidence="3" id="KW-1185">Reference proteome</keyword>
<feature type="domain" description="Hydantoinase B/oxoprolinase" evidence="1">
    <location>
        <begin position="12"/>
        <end position="534"/>
    </location>
</feature>
<dbReference type="OrthoDB" id="9761586at2"/>
<name>A0A2V3UDH3_9HYPH</name>
<dbReference type="EMBL" id="QJJK01000002">
    <property type="protein sequence ID" value="PXW63316.1"/>
    <property type="molecule type" value="Genomic_DNA"/>
</dbReference>
<dbReference type="InterPro" id="IPR045079">
    <property type="entry name" value="Oxoprolinase-like"/>
</dbReference>
<dbReference type="Proteomes" id="UP000248021">
    <property type="component" value="Unassembled WGS sequence"/>
</dbReference>
<dbReference type="GO" id="GO:0006749">
    <property type="term" value="P:glutathione metabolic process"/>
    <property type="evidence" value="ECO:0007669"/>
    <property type="project" value="TreeGrafter"/>
</dbReference>
<dbReference type="PANTHER" id="PTHR11365">
    <property type="entry name" value="5-OXOPROLINASE RELATED"/>
    <property type="match status" value="1"/>
</dbReference>